<accession>A0A0B2X6Y5</accession>
<dbReference type="Proteomes" id="UP000002498">
    <property type="component" value="Unassembled WGS sequence"/>
</dbReference>
<gene>
    <name evidence="1" type="ORF">MAA_11779</name>
</gene>
<comment type="caution">
    <text evidence="1">The sequence shown here is derived from an EMBL/GenBank/DDBJ whole genome shotgun (WGS) entry which is preliminary data.</text>
</comment>
<dbReference type="HOGENOM" id="CLU_2373249_0_0_1"/>
<sequence length="95" mass="10805">MEQQKEMLKGHRDEIIIAVALASMPNIRRVTLPNHWCPARDLLGTSYFSPWRPMLPRGVRVGGPLSRGPERTLTLRRSLPACRYKADAKSIVVRI</sequence>
<dbReference type="AlphaFoldDB" id="A0A0B2X6Y5"/>
<dbReference type="RefSeq" id="XP_011411119.1">
    <property type="nucleotide sequence ID" value="XM_011412817.1"/>
</dbReference>
<evidence type="ECO:0000313" key="1">
    <source>
        <dbReference type="EMBL" id="KHO10623.1"/>
    </source>
</evidence>
<reference evidence="1 2" key="1">
    <citation type="journal article" date="2011" name="PLoS Genet.">
        <title>Genome sequencing and comparative transcriptomics of the model entomopathogenic fungi Metarhizium anisopliae and M. acridum.</title>
        <authorList>
            <person name="Gao Q."/>
            <person name="Jin K."/>
            <person name="Ying S.H."/>
            <person name="Zhang Y."/>
            <person name="Xiao G."/>
            <person name="Shang Y."/>
            <person name="Duan Z."/>
            <person name="Hu X."/>
            <person name="Xie X.Q."/>
            <person name="Zhou G."/>
            <person name="Peng G."/>
            <person name="Luo Z."/>
            <person name="Huang W."/>
            <person name="Wang B."/>
            <person name="Fang W."/>
            <person name="Wang S."/>
            <person name="Zhong Y."/>
            <person name="Ma L.J."/>
            <person name="St Leger R.J."/>
            <person name="Zhao G.P."/>
            <person name="Pei Y."/>
            <person name="Feng M.G."/>
            <person name="Xia Y."/>
            <person name="Wang C."/>
        </authorList>
    </citation>
    <scope>NUCLEOTIDE SEQUENCE [LARGE SCALE GENOMIC DNA]</scope>
    <source>
        <strain evidence="2">ARSEF 23 / ATCC MYA-3075</strain>
    </source>
</reference>
<protein>
    <submittedName>
        <fullName evidence="1">Uncharacterized protein</fullName>
    </submittedName>
</protein>
<evidence type="ECO:0000313" key="2">
    <source>
        <dbReference type="Proteomes" id="UP000002498"/>
    </source>
</evidence>
<reference evidence="1 2" key="2">
    <citation type="journal article" date="2014" name="Proc. Natl. Acad. Sci. U.S.A.">
        <title>Trajectory and genomic determinants of fungal-pathogen speciation and host adaptation.</title>
        <authorList>
            <person name="Hu X."/>
            <person name="Xiao G."/>
            <person name="Zheng P."/>
            <person name="Shang Y."/>
            <person name="Su Y."/>
            <person name="Zhang X."/>
            <person name="Liu X."/>
            <person name="Zhan S."/>
            <person name="St Leger R.J."/>
            <person name="Wang C."/>
        </authorList>
    </citation>
    <scope>GENOME REANNOTATION</scope>
    <source>
        <strain evidence="2">ARSEF 23 / ATCC MYA-3075</strain>
    </source>
</reference>
<organism evidence="1 2">
    <name type="scientific">Metarhizium robertsii (strain ARSEF 23 / ATCC MYA-3075)</name>
    <name type="common">Metarhizium anisopliae (strain ARSEF 23)</name>
    <dbReference type="NCBI Taxonomy" id="655844"/>
    <lineage>
        <taxon>Eukaryota</taxon>
        <taxon>Fungi</taxon>
        <taxon>Dikarya</taxon>
        <taxon>Ascomycota</taxon>
        <taxon>Pezizomycotina</taxon>
        <taxon>Sordariomycetes</taxon>
        <taxon>Hypocreomycetidae</taxon>
        <taxon>Hypocreales</taxon>
        <taxon>Clavicipitaceae</taxon>
        <taxon>Metarhizium</taxon>
    </lineage>
</organism>
<dbReference type="KEGG" id="maj:MAA_11779"/>
<dbReference type="GeneID" id="23633227"/>
<dbReference type="EMBL" id="ADNJ02000022">
    <property type="protein sequence ID" value="KHO10623.1"/>
    <property type="molecule type" value="Genomic_DNA"/>
</dbReference>
<proteinExistence type="predicted"/>
<dbReference type="OrthoDB" id="5422579at2759"/>
<keyword evidence="2" id="KW-1185">Reference proteome</keyword>
<name>A0A0B2X6Y5_METRA</name>